<dbReference type="NCBIfam" id="TIGR02221">
    <property type="entry name" value="cas_TM1812"/>
    <property type="match status" value="1"/>
</dbReference>
<dbReference type="AlphaFoldDB" id="A0A5C6RNE4"/>
<proteinExistence type="predicted"/>
<keyword evidence="2" id="KW-1185">Reference proteome</keyword>
<sequence>MPRKILLSFLGTSNYEPVSYYIERRAAQAPLEKYVQKTILNHLSPVFTAEDHAYIFLTDEARAGNWENDGHYDHRAKAVIPNIGLAQQIEAESYAFGVSPVDVDGESEPQAIWATFERVYECIQPGDEVYLDITHSWRYLPMLGMALLNYAKVLKGIQVKAIYYGAFEQLGNVFEVSQRPMEDRPVPVLDLVSFSDLQDWTVAADDFVRDGNAERLSLLTQKNIAPIIRESQGQDAVASNLRDITHGLEEVIRKITTNRGREIWEYNFDGLYSALNAFSNEQSYIKPLNGVMDHIKSKVAPFRNGQWLEAVNWCIAHRLVPQGITQLQEGLITWLCGYYAEKGWGEAGYFEPYQNGKGRDFLSSALQLIEFPMPEEKWRGQLGRYPTLGYQVMEDELAQALAKPFSKLAAARNDINHGGYTRNTKAEKFYNILQSAYVAIRETLLPYLGQESVGGLLNISNHPSDRWAARQRETAIELYGFVKDLPFPNVDPDMRAEDMDALVQDYLGQVLALAPAAVHLMGEMTFTFALVQKLKAAGIPCVASTSKRLVEERDGKKVVQFEFVQFRPY</sequence>
<reference evidence="1 2" key="1">
    <citation type="submission" date="2019-08" db="EMBL/GenBank/DDBJ databases">
        <title>Genome of Phaeodactylibacter luteus.</title>
        <authorList>
            <person name="Bowman J.P."/>
        </authorList>
    </citation>
    <scope>NUCLEOTIDE SEQUENCE [LARGE SCALE GENOMIC DNA]</scope>
    <source>
        <strain evidence="1 2">KCTC 42180</strain>
    </source>
</reference>
<dbReference type="InterPro" id="IPR013383">
    <property type="entry name" value="CRISPR-assoc_prot_DxTHG_CS"/>
</dbReference>
<name>A0A5C6RNE4_9BACT</name>
<organism evidence="1 2">
    <name type="scientific">Phaeodactylibacter luteus</name>
    <dbReference type="NCBI Taxonomy" id="1564516"/>
    <lineage>
        <taxon>Bacteria</taxon>
        <taxon>Pseudomonadati</taxon>
        <taxon>Bacteroidota</taxon>
        <taxon>Saprospiria</taxon>
        <taxon>Saprospirales</taxon>
        <taxon>Haliscomenobacteraceae</taxon>
        <taxon>Phaeodactylibacter</taxon>
    </lineage>
</organism>
<dbReference type="Proteomes" id="UP000321580">
    <property type="component" value="Unassembled WGS sequence"/>
</dbReference>
<dbReference type="EMBL" id="VOOR01000013">
    <property type="protein sequence ID" value="TXB63727.1"/>
    <property type="molecule type" value="Genomic_DNA"/>
</dbReference>
<accession>A0A5C6RNE4</accession>
<dbReference type="RefSeq" id="WP_147166903.1">
    <property type="nucleotide sequence ID" value="NZ_VOOR01000013.1"/>
</dbReference>
<dbReference type="InterPro" id="IPR011742">
    <property type="entry name" value="CRISPR-assoc_prot_TM1812"/>
</dbReference>
<evidence type="ECO:0000313" key="1">
    <source>
        <dbReference type="EMBL" id="TXB63727.1"/>
    </source>
</evidence>
<protein>
    <submittedName>
        <fullName evidence="1">TIGR02221 family CRISPR-associated protein</fullName>
    </submittedName>
</protein>
<evidence type="ECO:0000313" key="2">
    <source>
        <dbReference type="Proteomes" id="UP000321580"/>
    </source>
</evidence>
<gene>
    <name evidence="1" type="ORF">FRY97_07860</name>
</gene>
<comment type="caution">
    <text evidence="1">The sequence shown here is derived from an EMBL/GenBank/DDBJ whole genome shotgun (WGS) entry which is preliminary data.</text>
</comment>
<dbReference type="SUPFAM" id="SSF160980">
    <property type="entry name" value="SSO1389-like"/>
    <property type="match status" value="1"/>
</dbReference>
<dbReference type="NCBIfam" id="TIGR02549">
    <property type="entry name" value="CRISPR_DxTHG"/>
    <property type="match status" value="1"/>
</dbReference>
<dbReference type="OrthoDB" id="9777703at2"/>